<evidence type="ECO:0000256" key="5">
    <source>
        <dbReference type="ARBA" id="ARBA00023277"/>
    </source>
</evidence>
<comment type="caution">
    <text evidence="12">The sequence shown here is derived from an EMBL/GenBank/DDBJ whole genome shotgun (WGS) entry which is preliminary data.</text>
</comment>
<evidence type="ECO:0000256" key="9">
    <source>
        <dbReference type="SAM" id="MobiDB-lite"/>
    </source>
</evidence>
<evidence type="ECO:0000259" key="10">
    <source>
        <dbReference type="Pfam" id="PF03639"/>
    </source>
</evidence>
<evidence type="ECO:0000256" key="4">
    <source>
        <dbReference type="ARBA" id="ARBA00022801"/>
    </source>
</evidence>
<feature type="compositionally biased region" description="Low complexity" evidence="9">
    <location>
        <begin position="211"/>
        <end position="222"/>
    </location>
</feature>
<comment type="similarity">
    <text evidence="2">Belongs to the glycosyl hydrolase 81 family.</text>
</comment>
<dbReference type="Gene3D" id="1.10.287.1170">
    <property type="entry name" value="glycoside hydrolase family 81 endo-[beta] glucanase"/>
    <property type="match status" value="1"/>
</dbReference>
<keyword evidence="6" id="KW-0326">Glycosidase</keyword>
<dbReference type="InterPro" id="IPR005200">
    <property type="entry name" value="Endo-beta-glucanase"/>
</dbReference>
<evidence type="ECO:0000256" key="6">
    <source>
        <dbReference type="ARBA" id="ARBA00023295"/>
    </source>
</evidence>
<keyword evidence="8" id="KW-0624">Polysaccharide degradation</keyword>
<feature type="compositionally biased region" description="Basic and acidic residues" evidence="9">
    <location>
        <begin position="474"/>
        <end position="490"/>
    </location>
</feature>
<feature type="compositionally biased region" description="Pro residues" evidence="9">
    <location>
        <begin position="333"/>
        <end position="346"/>
    </location>
</feature>
<dbReference type="Gene3D" id="1.20.5.420">
    <property type="entry name" value="Immunoglobulin FC, subunit C"/>
    <property type="match status" value="1"/>
</dbReference>
<dbReference type="Proteomes" id="UP000664521">
    <property type="component" value="Unassembled WGS sequence"/>
</dbReference>
<keyword evidence="13" id="KW-1185">Reference proteome</keyword>
<name>A0A8H3G1U9_9LECA</name>
<feature type="compositionally biased region" description="Low complexity" evidence="9">
    <location>
        <begin position="773"/>
        <end position="783"/>
    </location>
</feature>
<dbReference type="EC" id="3.2.1.39" evidence="3"/>
<feature type="region of interest" description="Disordered" evidence="9">
    <location>
        <begin position="447"/>
        <end position="615"/>
    </location>
</feature>
<feature type="compositionally biased region" description="Polar residues" evidence="9">
    <location>
        <begin position="400"/>
        <end position="410"/>
    </location>
</feature>
<dbReference type="Gene3D" id="2.70.98.30">
    <property type="entry name" value="Golgi alpha-mannosidase II, domain 4"/>
    <property type="match status" value="1"/>
</dbReference>
<feature type="compositionally biased region" description="Polar residues" evidence="9">
    <location>
        <begin position="795"/>
        <end position="811"/>
    </location>
</feature>
<dbReference type="GO" id="GO:0052861">
    <property type="term" value="F:endo-1,3(4)-beta-glucanase activity"/>
    <property type="evidence" value="ECO:0007669"/>
    <property type="project" value="InterPro"/>
</dbReference>
<dbReference type="EMBL" id="CAJPDS010000073">
    <property type="protein sequence ID" value="CAF9934230.1"/>
    <property type="molecule type" value="Genomic_DNA"/>
</dbReference>
<proteinExistence type="inferred from homology"/>
<keyword evidence="4" id="KW-0378">Hydrolase</keyword>
<feature type="region of interest" description="Disordered" evidence="9">
    <location>
        <begin position="773"/>
        <end position="811"/>
    </location>
</feature>
<feature type="compositionally biased region" description="Polar residues" evidence="9">
    <location>
        <begin position="606"/>
        <end position="615"/>
    </location>
</feature>
<dbReference type="InterPro" id="IPR040720">
    <property type="entry name" value="GH81_C"/>
</dbReference>
<dbReference type="GO" id="GO:0009986">
    <property type="term" value="C:cell surface"/>
    <property type="evidence" value="ECO:0007669"/>
    <property type="project" value="TreeGrafter"/>
</dbReference>
<evidence type="ECO:0000259" key="11">
    <source>
        <dbReference type="Pfam" id="PF17652"/>
    </source>
</evidence>
<feature type="compositionally biased region" description="Polar residues" evidence="9">
    <location>
        <begin position="235"/>
        <end position="246"/>
    </location>
</feature>
<feature type="compositionally biased region" description="Polar residues" evidence="9">
    <location>
        <begin position="49"/>
        <end position="82"/>
    </location>
</feature>
<dbReference type="OrthoDB" id="5367052at2759"/>
<feature type="compositionally biased region" description="Polar residues" evidence="9">
    <location>
        <begin position="254"/>
        <end position="265"/>
    </location>
</feature>
<dbReference type="PANTHER" id="PTHR31983:SF0">
    <property type="entry name" value="GLUCAN ENDO-1,3-BETA-D-GLUCOSIDASE 2"/>
    <property type="match status" value="1"/>
</dbReference>
<sequence>MSGRQHYGLASTQEGPSASPRRRQHAVQPPSLLTSTLGNAHISSHGVGPNSQTPISTTSLSSPFSVHQASPYPSSPASTLRGSSPMALRSSSSFAAAYNPQQWGAMNSNGPSNSRSATATTTAQSGHGSRLAHGPVGPDEPVASPPPPYSPRRGQTQEATPQRSSDVASPADTVSPDSIPSLYGTPVSAATTVSPDFAPRHQNGRSPLPRSFPSFTESPSSTADTGFPAPPSVGISASSRVRSASKNHADRLISSLTSRGKTSNTVSPTIAIDTLQQHTALAIANAPAARQEGVALRPPASRRAASTGAIGLNGPASRSASRSPSQSRWEPGMPLPPPPPGPPPPSARSQSLSRPPANGSFATDPPASSFRAHRALANGGTSLGPVPPTPADWREEDQGQQEIASSNRSNGPLPLHIDTSSILRRGPLAFREESLSVTTTPVNMLPTQSTHARRDSSTGALFRSSAVRNRSAKGIRERRSESRSGKERAMESSSTVSARGSGVWADTDGEVRPTDIILPPSGNISRRRTSMRMTPKSGKSIRSLDEALCSTDSRPQTGSDRHFGSNGTTPREVPAGPEYLAEGVDLTPPPSASDASRGASGMLTLPASSNASKTASMPLRVSGHRGALSLSLRTASEERPVSHLLHIPNSDDSMQAPLLPFSPPSTEIPVDLLGPESPNAFAQRANDRHRRFAEREAAATDDSERLDLFLEFISAESRIRRVQYTAVFEREDIDVKDLVQGLFAQPRGKINEKVSKVSHDSVKADANIFMQSSTASGSSAQGSLWHGDSAPGSGKHQSPITASSSTSPQIQPESLWCKDYIPSLSPIASMSVVTGQDEMGSRGRAPSRWFEDCSRESSSGDAFRVLGRSKRESKYMGVPRGTRCDPAIFENSVSKSSTRNEAVEPPVLSSTYAMDEYPPEKTGWHEEIGPPVPLPYQPSTPQSAPFTPDARKLDISRLVTLPPPYPRHHPAVNNSHPDLVEERTAVRTLHDRSEPNTLRDSCKNKINERRQRAESWRKHQRSLHEQDIQFKIEHSELSQEEFDQAEADIEARIFQSEKETVQAEFDLFQEMVVSPLHAIFSERITMASAALDVLSRKLFSDAQQRSPNLPQEEGDEQAELLEKLTQLKWLFEARENLHSEVYHLLSERNDKYKATVLLPYQHSENREKLAEAEIFFVKDAHDRRLAFEQAAASRCEAFLAVVENNVVRGVEVQLSAFWDIAPLLMQVLQNIPLQLRGFEIQIPADEFGENPSYYDHPLQYLYSLLSHAEKSTYQFIESQINLLCLLHEIRSLAAAAGSRVEESSAGEGDWASRMAEIRLEEEKALMDDLKDKATAILALPQHSTLNASFTPARETSGLASVGIGITQYPPTTAFPVTNPGTLGTIITALETGQASVQPFPTFSRHSLTITASYSSTYHSVSAVAHAAVYSPSAYFSPTEGNLSRIVGPRRALPTATIAPRLLNKNWPIPAMEATNIFKPIAAGALPNQIYSRNDHPAPRLGITAQTPPVSTNKFYANLFLGSQGQGVWTHPYSVTWSKGGGNAQSWGLAVSHIDAEQKAYGPPNAQIPGSPVQHYINPIGIQSLILSAMELGPSTVLTTNDLQAFSVNAVLQPQAGSASRISFPLLQGMGFVTGVYTNLQPAIQSSVFFRSVVPLECARRGVYKYRITLEDGKAWLLYATPLDRSNPMFQLKSNTLLQGPAGWSGTIQVAKNPAGSTGEFAYDRSAGIYATAATVSGSVRNNVGIYSISWAKAGLHLSHHTPGPRLIMFALPHHVASFSGVTAVAKLSIGLQTTTKGIATAVLADEWTMIEHGLPIDMSFAPWTPTMRTITQIDSAALDLIGQLAISEIAQDIDAQTNLDSMYFSGKALSKFAVLVYIIHDFTQHSGLAVQSLERLKTAFARFVSNEQIHSLVYDTVWKGVVSEGTYKTGDQGLDFGNTLYNDHHFHYGYFIHAAAIIAYLDPSWLTCNNNMNRDWVNMLVRDAASPSASDPLFPFSRMFDWYHGHSFAKGLFESADGKDEESSSEDALFAYAIKMWGRVSGDESMEARGNLMLSLLARTMQSYFLLENDNANQPGNFIGNKVTGILFENKVDHTTYFGNNTEFIQGIHMLPLLPPSSLIRRPNFITEEWSTFFSPTSPTPASTVQGGWKGILYANLALVDPKAAWEFFSQKGFDEGWIDGGATRAWYLLWCAGE</sequence>
<feature type="domain" description="Glycosyl hydrolase family 81 C-terminal" evidence="11">
    <location>
        <begin position="1834"/>
        <end position="2189"/>
    </location>
</feature>
<feature type="compositionally biased region" description="Polar residues" evidence="9">
    <location>
        <begin position="153"/>
        <end position="167"/>
    </location>
</feature>
<feature type="compositionally biased region" description="Low complexity" evidence="9">
    <location>
        <begin position="297"/>
        <end position="306"/>
    </location>
</feature>
<reference evidence="12" key="1">
    <citation type="submission" date="2021-03" db="EMBL/GenBank/DDBJ databases">
        <authorList>
            <person name="Tagirdzhanova G."/>
        </authorList>
    </citation>
    <scope>NUCLEOTIDE SEQUENCE</scope>
</reference>
<keyword evidence="5" id="KW-0119">Carbohydrate metabolism</keyword>
<gene>
    <name evidence="12" type="ORF">HETSPECPRED_009151</name>
</gene>
<evidence type="ECO:0000256" key="2">
    <source>
        <dbReference type="ARBA" id="ARBA00010730"/>
    </source>
</evidence>
<organism evidence="12 13">
    <name type="scientific">Heterodermia speciosa</name>
    <dbReference type="NCBI Taxonomy" id="116794"/>
    <lineage>
        <taxon>Eukaryota</taxon>
        <taxon>Fungi</taxon>
        <taxon>Dikarya</taxon>
        <taxon>Ascomycota</taxon>
        <taxon>Pezizomycotina</taxon>
        <taxon>Lecanoromycetes</taxon>
        <taxon>OSLEUM clade</taxon>
        <taxon>Lecanoromycetidae</taxon>
        <taxon>Caliciales</taxon>
        <taxon>Physciaceae</taxon>
        <taxon>Heterodermia</taxon>
    </lineage>
</organism>
<protein>
    <recommendedName>
        <fullName evidence="3">glucan endo-1,3-beta-D-glucosidase</fullName>
        <ecNumber evidence="3">3.2.1.39</ecNumber>
    </recommendedName>
</protein>
<feature type="compositionally biased region" description="Low complexity" evidence="9">
    <location>
        <begin position="315"/>
        <end position="332"/>
    </location>
</feature>
<evidence type="ECO:0000256" key="8">
    <source>
        <dbReference type="ARBA" id="ARBA00023326"/>
    </source>
</evidence>
<dbReference type="GO" id="GO:0000272">
    <property type="term" value="P:polysaccharide catabolic process"/>
    <property type="evidence" value="ECO:0007669"/>
    <property type="project" value="UniProtKB-KW"/>
</dbReference>
<comment type="catalytic activity">
    <reaction evidence="1">
        <text>Hydrolysis of (1-&gt;3)-beta-D-glucosidic linkages in (1-&gt;3)-beta-D-glucans.</text>
        <dbReference type="EC" id="3.2.1.39"/>
    </reaction>
</comment>
<feature type="compositionally biased region" description="Polar residues" evidence="9">
    <location>
        <begin position="102"/>
        <end position="116"/>
    </location>
</feature>
<evidence type="ECO:0000313" key="12">
    <source>
        <dbReference type="EMBL" id="CAF9934230.1"/>
    </source>
</evidence>
<evidence type="ECO:0000256" key="1">
    <source>
        <dbReference type="ARBA" id="ARBA00000382"/>
    </source>
</evidence>
<evidence type="ECO:0000313" key="13">
    <source>
        <dbReference type="Proteomes" id="UP000664521"/>
    </source>
</evidence>
<feature type="region of interest" description="Disordered" evidence="9">
    <location>
        <begin position="1"/>
        <end position="90"/>
    </location>
</feature>
<dbReference type="InterPro" id="IPR040451">
    <property type="entry name" value="GH81_N"/>
</dbReference>
<evidence type="ECO:0000256" key="3">
    <source>
        <dbReference type="ARBA" id="ARBA00012780"/>
    </source>
</evidence>
<dbReference type="PANTHER" id="PTHR31983">
    <property type="entry name" value="ENDO-1,3(4)-BETA-GLUCANASE 1"/>
    <property type="match status" value="1"/>
</dbReference>
<feature type="compositionally biased region" description="Polar residues" evidence="9">
    <location>
        <begin position="31"/>
        <end position="42"/>
    </location>
</feature>
<dbReference type="GO" id="GO:0071555">
    <property type="term" value="P:cell wall organization"/>
    <property type="evidence" value="ECO:0007669"/>
    <property type="project" value="UniProtKB-KW"/>
</dbReference>
<feature type="region of interest" description="Disordered" evidence="9">
    <location>
        <begin position="102"/>
        <end position="265"/>
    </location>
</feature>
<feature type="region of interest" description="Disordered" evidence="9">
    <location>
        <begin position="287"/>
        <end position="419"/>
    </location>
</feature>
<keyword evidence="7" id="KW-0961">Cell wall biogenesis/degradation</keyword>
<dbReference type="Pfam" id="PF03639">
    <property type="entry name" value="Glyco_hydro_81"/>
    <property type="match status" value="1"/>
</dbReference>
<dbReference type="Pfam" id="PF17652">
    <property type="entry name" value="Glyco_hydro81C"/>
    <property type="match status" value="1"/>
</dbReference>
<dbReference type="PROSITE" id="PS52008">
    <property type="entry name" value="GH81"/>
    <property type="match status" value="1"/>
</dbReference>
<evidence type="ECO:0000256" key="7">
    <source>
        <dbReference type="ARBA" id="ARBA00023316"/>
    </source>
</evidence>
<accession>A0A8H3G1U9</accession>
<feature type="domain" description="Glycosyl hydrolase family 81 N-terminal" evidence="10">
    <location>
        <begin position="1495"/>
        <end position="1825"/>
    </location>
</feature>
<dbReference type="GO" id="GO:0042973">
    <property type="term" value="F:glucan endo-1,3-beta-D-glucosidase activity"/>
    <property type="evidence" value="ECO:0007669"/>
    <property type="project" value="UniProtKB-EC"/>
</dbReference>
<dbReference type="FunFam" id="2.70.98.30:FF:000006">
    <property type="entry name" value="Endo-1,3-beta-glucanase Engl1"/>
    <property type="match status" value="1"/>
</dbReference>